<name>A0AAU9JRZ7_9CILI</name>
<proteinExistence type="predicted"/>
<keyword evidence="3" id="KW-1185">Reference proteome</keyword>
<reference evidence="2" key="1">
    <citation type="submission" date="2021-09" db="EMBL/GenBank/DDBJ databases">
        <authorList>
            <consortium name="AG Swart"/>
            <person name="Singh M."/>
            <person name="Singh A."/>
            <person name="Seah K."/>
            <person name="Emmerich C."/>
        </authorList>
    </citation>
    <scope>NUCLEOTIDE SEQUENCE</scope>
    <source>
        <strain evidence="2">ATCC30299</strain>
    </source>
</reference>
<accession>A0AAU9JRZ7</accession>
<keyword evidence="1" id="KW-0472">Membrane</keyword>
<gene>
    <name evidence="2" type="ORF">BSTOLATCC_MIC50131</name>
</gene>
<keyword evidence="1" id="KW-1133">Transmembrane helix</keyword>
<sequence length="113" mass="14035">MVYWHTLYKKHHSWMIRKTRGYNFFLLFLCFYSVYWYNRSSAQRTLAFLDRVRPDEKKAREDIKMWGYRRHYQPLIARSRKNALIAKGDYQMRIPYEDQIKADEVLKQQGYKL</sequence>
<evidence type="ECO:0000313" key="2">
    <source>
        <dbReference type="EMBL" id="CAG9330018.1"/>
    </source>
</evidence>
<comment type="caution">
    <text evidence="2">The sequence shown here is derived from an EMBL/GenBank/DDBJ whole genome shotgun (WGS) entry which is preliminary data.</text>
</comment>
<dbReference type="AlphaFoldDB" id="A0AAU9JRZ7"/>
<evidence type="ECO:0000313" key="3">
    <source>
        <dbReference type="Proteomes" id="UP001162131"/>
    </source>
</evidence>
<feature type="transmembrane region" description="Helical" evidence="1">
    <location>
        <begin position="21"/>
        <end position="38"/>
    </location>
</feature>
<keyword evidence="1" id="KW-0812">Transmembrane</keyword>
<dbReference type="Proteomes" id="UP001162131">
    <property type="component" value="Unassembled WGS sequence"/>
</dbReference>
<organism evidence="2 3">
    <name type="scientific">Blepharisma stoltei</name>
    <dbReference type="NCBI Taxonomy" id="1481888"/>
    <lineage>
        <taxon>Eukaryota</taxon>
        <taxon>Sar</taxon>
        <taxon>Alveolata</taxon>
        <taxon>Ciliophora</taxon>
        <taxon>Postciliodesmatophora</taxon>
        <taxon>Heterotrichea</taxon>
        <taxon>Heterotrichida</taxon>
        <taxon>Blepharismidae</taxon>
        <taxon>Blepharisma</taxon>
    </lineage>
</organism>
<dbReference type="EMBL" id="CAJZBQ010000050">
    <property type="protein sequence ID" value="CAG9330018.1"/>
    <property type="molecule type" value="Genomic_DNA"/>
</dbReference>
<evidence type="ECO:0000256" key="1">
    <source>
        <dbReference type="SAM" id="Phobius"/>
    </source>
</evidence>
<protein>
    <submittedName>
        <fullName evidence="2">Uncharacterized protein</fullName>
    </submittedName>
</protein>